<dbReference type="EMBL" id="QFVT01000002">
    <property type="protein sequence ID" value="PYC49283.1"/>
    <property type="molecule type" value="Genomic_DNA"/>
</dbReference>
<feature type="chain" id="PRO_5039910486" description="FAD:protein FMN transferase" evidence="12">
    <location>
        <begin position="22"/>
        <end position="313"/>
    </location>
</feature>
<dbReference type="PANTHER" id="PTHR30040">
    <property type="entry name" value="THIAMINE BIOSYNTHESIS LIPOPROTEIN APBE"/>
    <property type="match status" value="1"/>
</dbReference>
<dbReference type="EC" id="2.7.1.180" evidence="1 10"/>
<keyword evidence="14" id="KW-1185">Reference proteome</keyword>
<evidence type="ECO:0000256" key="8">
    <source>
        <dbReference type="ARBA" id="ARBA00031306"/>
    </source>
</evidence>
<feature type="signal peptide" evidence="12">
    <location>
        <begin position="1"/>
        <end position="21"/>
    </location>
</feature>
<evidence type="ECO:0000256" key="7">
    <source>
        <dbReference type="ARBA" id="ARBA00022842"/>
    </source>
</evidence>
<evidence type="ECO:0000256" key="12">
    <source>
        <dbReference type="SAM" id="SignalP"/>
    </source>
</evidence>
<comment type="cofactor">
    <cofactor evidence="11">
        <name>Mg(2+)</name>
        <dbReference type="ChEBI" id="CHEBI:18420"/>
    </cofactor>
    <cofactor evidence="11">
        <name>Mn(2+)</name>
        <dbReference type="ChEBI" id="CHEBI:29035"/>
    </cofactor>
    <text evidence="11">Magnesium. Can also use manganese.</text>
</comment>
<evidence type="ECO:0000256" key="11">
    <source>
        <dbReference type="PIRSR" id="PIRSR006268-2"/>
    </source>
</evidence>
<evidence type="ECO:0000256" key="2">
    <source>
        <dbReference type="ARBA" id="ARBA00016337"/>
    </source>
</evidence>
<dbReference type="GO" id="GO:0046872">
    <property type="term" value="F:metal ion binding"/>
    <property type="evidence" value="ECO:0007669"/>
    <property type="project" value="UniProtKB-UniRule"/>
</dbReference>
<gene>
    <name evidence="13" type="ORF">DI396_03350</name>
</gene>
<evidence type="ECO:0000256" key="1">
    <source>
        <dbReference type="ARBA" id="ARBA00011955"/>
    </source>
</evidence>
<dbReference type="Gene3D" id="3.10.520.10">
    <property type="entry name" value="ApbE-like domains"/>
    <property type="match status" value="1"/>
</dbReference>
<keyword evidence="5 10" id="KW-0479">Metal-binding</keyword>
<name>A0A2V4NFT1_9RHOB</name>
<keyword evidence="7 10" id="KW-0460">Magnesium</keyword>
<dbReference type="AlphaFoldDB" id="A0A2V4NFT1"/>
<comment type="caution">
    <text evidence="13">The sequence shown here is derived from an EMBL/GenBank/DDBJ whole genome shotgun (WGS) entry which is preliminary data.</text>
</comment>
<feature type="binding site" evidence="11">
    <location>
        <position position="165"/>
    </location>
    <ligand>
        <name>Mg(2+)</name>
        <dbReference type="ChEBI" id="CHEBI:18420"/>
    </ligand>
</feature>
<feature type="binding site" evidence="11">
    <location>
        <position position="279"/>
    </location>
    <ligand>
        <name>Mg(2+)</name>
        <dbReference type="ChEBI" id="CHEBI:18420"/>
    </ligand>
</feature>
<dbReference type="SUPFAM" id="SSF143631">
    <property type="entry name" value="ApbE-like"/>
    <property type="match status" value="1"/>
</dbReference>
<evidence type="ECO:0000256" key="10">
    <source>
        <dbReference type="PIRNR" id="PIRNR006268"/>
    </source>
</evidence>
<keyword evidence="6 10" id="KW-0274">FAD</keyword>
<comment type="catalytic activity">
    <reaction evidence="9 10">
        <text>L-threonyl-[protein] + FAD = FMN-L-threonyl-[protein] + AMP + H(+)</text>
        <dbReference type="Rhea" id="RHEA:36847"/>
        <dbReference type="Rhea" id="RHEA-COMP:11060"/>
        <dbReference type="Rhea" id="RHEA-COMP:11061"/>
        <dbReference type="ChEBI" id="CHEBI:15378"/>
        <dbReference type="ChEBI" id="CHEBI:30013"/>
        <dbReference type="ChEBI" id="CHEBI:57692"/>
        <dbReference type="ChEBI" id="CHEBI:74257"/>
        <dbReference type="ChEBI" id="CHEBI:456215"/>
        <dbReference type="EC" id="2.7.1.180"/>
    </reaction>
</comment>
<keyword evidence="3 10" id="KW-0285">Flavoprotein</keyword>
<keyword evidence="4 10" id="KW-0808">Transferase</keyword>
<evidence type="ECO:0000256" key="9">
    <source>
        <dbReference type="ARBA" id="ARBA00048540"/>
    </source>
</evidence>
<dbReference type="OrthoDB" id="9778595at2"/>
<sequence length="313" mass="32903">MTRRRFLTLASAACLTSPARAATAYQWHGQALGAKAQIILDHPKAEAITARALSEIARLEEVFSLYRPTSEISRLNAAGVLQVPAFELLDCLSLARRVHRITEGRFDPTVQPLWTAMAAQYRATGPKAQSDAQMAQARAAIGFDRVEIDAAVLRLGAGQALTLNGIAQGYIADRVADVMRRAGVRDVLIDTGEICAIGDAPRGAAGDGWPVRIDGEMQAHRLTAGRALATSAPLGTVFDAPAFGGAGQVGHILDPRSGTFAPTRVAQVSVSAPSAALADALSTALCLTQEAGEAAALLSKVKEARLESFRVQG</sequence>
<evidence type="ECO:0000313" key="14">
    <source>
        <dbReference type="Proteomes" id="UP000248012"/>
    </source>
</evidence>
<proteinExistence type="inferred from homology"/>
<dbReference type="InterPro" id="IPR003374">
    <property type="entry name" value="ApbE-like_sf"/>
</dbReference>
<dbReference type="Proteomes" id="UP000248012">
    <property type="component" value="Unassembled WGS sequence"/>
</dbReference>
<evidence type="ECO:0000256" key="3">
    <source>
        <dbReference type="ARBA" id="ARBA00022630"/>
    </source>
</evidence>
<dbReference type="GO" id="GO:0016740">
    <property type="term" value="F:transferase activity"/>
    <property type="evidence" value="ECO:0007669"/>
    <property type="project" value="UniProtKB-UniRule"/>
</dbReference>
<keyword evidence="12" id="KW-0732">Signal</keyword>
<comment type="similarity">
    <text evidence="10">Belongs to the ApbE family.</text>
</comment>
<organism evidence="13 14">
    <name type="scientific">Litorivita pollutaquae</name>
    <dbReference type="NCBI Taxonomy" id="2200892"/>
    <lineage>
        <taxon>Bacteria</taxon>
        <taxon>Pseudomonadati</taxon>
        <taxon>Pseudomonadota</taxon>
        <taxon>Alphaproteobacteria</taxon>
        <taxon>Rhodobacterales</taxon>
        <taxon>Paracoccaceae</taxon>
        <taxon>Litorivita</taxon>
    </lineage>
</organism>
<dbReference type="Pfam" id="PF02424">
    <property type="entry name" value="ApbE"/>
    <property type="match status" value="1"/>
</dbReference>
<reference evidence="13 14" key="1">
    <citation type="submission" date="2018-05" db="EMBL/GenBank/DDBJ databases">
        <title>Oceanovita maritima gen. nov., sp. nov., a marine bacterium in the family Rhodobacteraceae isolated from surface seawater of Lundu port Xiamen, China.</title>
        <authorList>
            <person name="Hetharua B.H."/>
            <person name="Min D."/>
            <person name="Liao H."/>
            <person name="Tian Y."/>
        </authorList>
    </citation>
    <scope>NUCLEOTIDE SEQUENCE [LARGE SCALE GENOMIC DNA]</scope>
    <source>
        <strain evidence="13 14">FSX-11</strain>
    </source>
</reference>
<evidence type="ECO:0000256" key="6">
    <source>
        <dbReference type="ARBA" id="ARBA00022827"/>
    </source>
</evidence>
<feature type="binding site" evidence="11">
    <location>
        <position position="283"/>
    </location>
    <ligand>
        <name>Mg(2+)</name>
        <dbReference type="ChEBI" id="CHEBI:18420"/>
    </ligand>
</feature>
<protein>
    <recommendedName>
        <fullName evidence="2 10">FAD:protein FMN transferase</fullName>
        <ecNumber evidence="1 10">2.7.1.180</ecNumber>
    </recommendedName>
    <alternativeName>
        <fullName evidence="8 10">Flavin transferase</fullName>
    </alternativeName>
</protein>
<dbReference type="InterPro" id="IPR024932">
    <property type="entry name" value="ApbE"/>
</dbReference>
<evidence type="ECO:0000256" key="4">
    <source>
        <dbReference type="ARBA" id="ARBA00022679"/>
    </source>
</evidence>
<evidence type="ECO:0000313" key="13">
    <source>
        <dbReference type="EMBL" id="PYC49283.1"/>
    </source>
</evidence>
<evidence type="ECO:0000256" key="5">
    <source>
        <dbReference type="ARBA" id="ARBA00022723"/>
    </source>
</evidence>
<accession>A0A2V4NFT1</accession>
<dbReference type="PANTHER" id="PTHR30040:SF2">
    <property type="entry name" value="FAD:PROTEIN FMN TRANSFERASE"/>
    <property type="match status" value="1"/>
</dbReference>
<dbReference type="PIRSF" id="PIRSF006268">
    <property type="entry name" value="ApbE"/>
    <property type="match status" value="1"/>
</dbReference>